<reference evidence="2 5" key="1">
    <citation type="journal article" date="2019" name="Sci. Rep.">
        <title>Orb-weaving spider Araneus ventricosus genome elucidates the spidroin gene catalogue.</title>
        <authorList>
            <person name="Kono N."/>
            <person name="Nakamura H."/>
            <person name="Ohtoshi R."/>
            <person name="Moran D.A.P."/>
            <person name="Shinohara A."/>
            <person name="Yoshida Y."/>
            <person name="Fujiwara M."/>
            <person name="Mori M."/>
            <person name="Tomita M."/>
            <person name="Arakawa K."/>
        </authorList>
    </citation>
    <scope>NUCLEOTIDE SEQUENCE [LARGE SCALE GENOMIC DNA]</scope>
</reference>
<comment type="caution">
    <text evidence="2">The sequence shown here is derived from an EMBL/GenBank/DDBJ whole genome shotgun (WGS) entry which is preliminary data.</text>
</comment>
<sequence length="188" mass="21609">MTTTYDYEFRKGKAISPLKLPPKLSDPNICAYRETLDTKDKSAPVDIYKLYTGPMLNPNSQVVEQHTYSQLLTRKYKPETGGLCKYFRPEPEYCNFCSKEHADVAARQFANKLKKNVANVSDLLRSINKNSGNDSAISGRDENNLHDQLSAKMSLQEKCGKCQKIRTEQHTSQERQALNDYRGCWKRY</sequence>
<dbReference type="EMBL" id="BGPR01013296">
    <property type="protein sequence ID" value="GBN60017.1"/>
    <property type="molecule type" value="Genomic_DNA"/>
</dbReference>
<dbReference type="EMBL" id="BGPR01013074">
    <property type="protein sequence ID" value="GBN59121.1"/>
    <property type="molecule type" value="Genomic_DNA"/>
</dbReference>
<evidence type="ECO:0000313" key="3">
    <source>
        <dbReference type="EMBL" id="GBN60001.1"/>
    </source>
</evidence>
<protein>
    <submittedName>
        <fullName evidence="2">Uncharacterized protein</fullName>
    </submittedName>
</protein>
<keyword evidence="5" id="KW-1185">Reference proteome</keyword>
<evidence type="ECO:0000313" key="2">
    <source>
        <dbReference type="EMBL" id="GBN59147.1"/>
    </source>
</evidence>
<dbReference type="EMBL" id="BGPR01013293">
    <property type="protein sequence ID" value="GBN60001.1"/>
    <property type="molecule type" value="Genomic_DNA"/>
</dbReference>
<evidence type="ECO:0000313" key="1">
    <source>
        <dbReference type="EMBL" id="GBN59121.1"/>
    </source>
</evidence>
<evidence type="ECO:0000313" key="5">
    <source>
        <dbReference type="Proteomes" id="UP000499080"/>
    </source>
</evidence>
<name>A0A4Y2Q958_ARAVE</name>
<dbReference type="AlphaFoldDB" id="A0A4Y2Q958"/>
<accession>A0A4Y2Q958</accession>
<gene>
    <name evidence="1" type="ORF">AVEN_102025_1</name>
    <name evidence="4" type="ORF">AVEN_176190_1</name>
    <name evidence="3" type="ORF">AVEN_206562_1</name>
    <name evidence="2" type="ORF">AVEN_213394_1</name>
</gene>
<dbReference type="Proteomes" id="UP000499080">
    <property type="component" value="Unassembled WGS sequence"/>
</dbReference>
<evidence type="ECO:0000313" key="4">
    <source>
        <dbReference type="EMBL" id="GBN60017.1"/>
    </source>
</evidence>
<dbReference type="EMBL" id="BGPR01013080">
    <property type="protein sequence ID" value="GBN59147.1"/>
    <property type="molecule type" value="Genomic_DNA"/>
</dbReference>
<proteinExistence type="predicted"/>
<organism evidence="2 5">
    <name type="scientific">Araneus ventricosus</name>
    <name type="common">Orbweaver spider</name>
    <name type="synonym">Epeira ventricosa</name>
    <dbReference type="NCBI Taxonomy" id="182803"/>
    <lineage>
        <taxon>Eukaryota</taxon>
        <taxon>Metazoa</taxon>
        <taxon>Ecdysozoa</taxon>
        <taxon>Arthropoda</taxon>
        <taxon>Chelicerata</taxon>
        <taxon>Arachnida</taxon>
        <taxon>Araneae</taxon>
        <taxon>Araneomorphae</taxon>
        <taxon>Entelegynae</taxon>
        <taxon>Araneoidea</taxon>
        <taxon>Araneidae</taxon>
        <taxon>Araneus</taxon>
    </lineage>
</organism>
<dbReference type="OrthoDB" id="6422273at2759"/>